<dbReference type="PANTHER" id="PTHR24177:SF463">
    <property type="entry name" value="OS09G0331600 PROTEIN"/>
    <property type="match status" value="1"/>
</dbReference>
<dbReference type="Proteomes" id="UP000306102">
    <property type="component" value="Unassembled WGS sequence"/>
</dbReference>
<dbReference type="PANTHER" id="PTHR24177">
    <property type="entry name" value="CASKIN"/>
    <property type="match status" value="1"/>
</dbReference>
<name>A0A4V6RYF2_CAMSN</name>
<keyword evidence="2" id="KW-0812">Transmembrane</keyword>
<evidence type="ECO:0000256" key="2">
    <source>
        <dbReference type="SAM" id="Phobius"/>
    </source>
</evidence>
<keyword evidence="2" id="KW-0472">Membrane</keyword>
<feature type="transmembrane region" description="Helical" evidence="2">
    <location>
        <begin position="6"/>
        <end position="27"/>
    </location>
</feature>
<feature type="transmembrane region" description="Helical" evidence="2">
    <location>
        <begin position="77"/>
        <end position="99"/>
    </location>
</feature>
<proteinExistence type="predicted"/>
<dbReference type="GO" id="GO:0016020">
    <property type="term" value="C:membrane"/>
    <property type="evidence" value="ECO:0007669"/>
    <property type="project" value="TreeGrafter"/>
</dbReference>
<dbReference type="InterPro" id="IPR026961">
    <property type="entry name" value="PGG_dom"/>
</dbReference>
<feature type="region of interest" description="Disordered" evidence="1">
    <location>
        <begin position="119"/>
        <end position="142"/>
    </location>
</feature>
<feature type="domain" description="PGG" evidence="3">
    <location>
        <begin position="2"/>
        <end position="101"/>
    </location>
</feature>
<feature type="transmembrane region" description="Helical" evidence="2">
    <location>
        <begin position="39"/>
        <end position="65"/>
    </location>
</feature>
<evidence type="ECO:0000313" key="5">
    <source>
        <dbReference type="Proteomes" id="UP000306102"/>
    </source>
</evidence>
<protein>
    <recommendedName>
        <fullName evidence="3">PGG domain-containing protein</fullName>
    </recommendedName>
</protein>
<organism evidence="4 5">
    <name type="scientific">Camellia sinensis var. sinensis</name>
    <name type="common">China tea</name>
    <dbReference type="NCBI Taxonomy" id="542762"/>
    <lineage>
        <taxon>Eukaryota</taxon>
        <taxon>Viridiplantae</taxon>
        <taxon>Streptophyta</taxon>
        <taxon>Embryophyta</taxon>
        <taxon>Tracheophyta</taxon>
        <taxon>Spermatophyta</taxon>
        <taxon>Magnoliopsida</taxon>
        <taxon>eudicotyledons</taxon>
        <taxon>Gunneridae</taxon>
        <taxon>Pentapetalae</taxon>
        <taxon>asterids</taxon>
        <taxon>Ericales</taxon>
        <taxon>Theaceae</taxon>
        <taxon>Camellia</taxon>
    </lineage>
</organism>
<sequence length="171" mass="19059">MSETHLIVTTLIATISFAAGFTMPRGYNSMNKGSKQGMPLLITIAAICSTSSVILYFTAPLYYTIGDEDKVYNIKLVFRYLLALFLVLIVVAALIVAFITGDMHGGPIFLSKVRLVHSQGRPNHKRKQRKKKSHNSDETTKGILSLHHTPSTRCLRRSDQTPTPVVKCRVR</sequence>
<reference evidence="4 5" key="1">
    <citation type="journal article" date="2018" name="Proc. Natl. Acad. Sci. U.S.A.">
        <title>Draft genome sequence of Camellia sinensis var. sinensis provides insights into the evolution of the tea genome and tea quality.</title>
        <authorList>
            <person name="Wei C."/>
            <person name="Yang H."/>
            <person name="Wang S."/>
            <person name="Zhao J."/>
            <person name="Liu C."/>
            <person name="Gao L."/>
            <person name="Xia E."/>
            <person name="Lu Y."/>
            <person name="Tai Y."/>
            <person name="She G."/>
            <person name="Sun J."/>
            <person name="Cao H."/>
            <person name="Tong W."/>
            <person name="Gao Q."/>
            <person name="Li Y."/>
            <person name="Deng W."/>
            <person name="Jiang X."/>
            <person name="Wang W."/>
            <person name="Chen Q."/>
            <person name="Zhang S."/>
            <person name="Li H."/>
            <person name="Wu J."/>
            <person name="Wang P."/>
            <person name="Li P."/>
            <person name="Shi C."/>
            <person name="Zheng F."/>
            <person name="Jian J."/>
            <person name="Huang B."/>
            <person name="Shan D."/>
            <person name="Shi M."/>
            <person name="Fang C."/>
            <person name="Yue Y."/>
            <person name="Li F."/>
            <person name="Li D."/>
            <person name="Wei S."/>
            <person name="Han B."/>
            <person name="Jiang C."/>
            <person name="Yin Y."/>
            <person name="Xia T."/>
            <person name="Zhang Z."/>
            <person name="Bennetzen J.L."/>
            <person name="Zhao S."/>
            <person name="Wan X."/>
        </authorList>
    </citation>
    <scope>NUCLEOTIDE SEQUENCE [LARGE SCALE GENOMIC DNA]</scope>
    <source>
        <strain evidence="5">cv. Shuchazao</strain>
        <tissue evidence="4">Leaf</tissue>
    </source>
</reference>
<keyword evidence="5" id="KW-1185">Reference proteome</keyword>
<dbReference type="Pfam" id="PF13962">
    <property type="entry name" value="PGG"/>
    <property type="match status" value="1"/>
</dbReference>
<evidence type="ECO:0000313" key="4">
    <source>
        <dbReference type="EMBL" id="THG09847.1"/>
    </source>
</evidence>
<feature type="compositionally biased region" description="Basic residues" evidence="1">
    <location>
        <begin position="122"/>
        <end position="133"/>
    </location>
</feature>
<dbReference type="STRING" id="542762.A0A4V6RYF2"/>
<keyword evidence="2" id="KW-1133">Transmembrane helix</keyword>
<comment type="caution">
    <text evidence="4">The sequence shown here is derived from an EMBL/GenBank/DDBJ whole genome shotgun (WGS) entry which is preliminary data.</text>
</comment>
<gene>
    <name evidence="4" type="ORF">TEA_027152</name>
</gene>
<accession>A0A4V6RYF2</accession>
<dbReference type="EMBL" id="SDRB02008151">
    <property type="protein sequence ID" value="THG09847.1"/>
    <property type="molecule type" value="Genomic_DNA"/>
</dbReference>
<evidence type="ECO:0000259" key="3">
    <source>
        <dbReference type="Pfam" id="PF13962"/>
    </source>
</evidence>
<dbReference type="AlphaFoldDB" id="A0A4V6RYF2"/>
<evidence type="ECO:0000256" key="1">
    <source>
        <dbReference type="SAM" id="MobiDB-lite"/>
    </source>
</evidence>